<evidence type="ECO:0000313" key="3">
    <source>
        <dbReference type="Proteomes" id="UP000276133"/>
    </source>
</evidence>
<gene>
    <name evidence="2" type="ORF">BpHYR1_051269</name>
</gene>
<feature type="domain" description="Endonuclease/exonuclease/phosphatase" evidence="1">
    <location>
        <begin position="55"/>
        <end position="129"/>
    </location>
</feature>
<organism evidence="2 3">
    <name type="scientific">Brachionus plicatilis</name>
    <name type="common">Marine rotifer</name>
    <name type="synonym">Brachionus muelleri</name>
    <dbReference type="NCBI Taxonomy" id="10195"/>
    <lineage>
        <taxon>Eukaryota</taxon>
        <taxon>Metazoa</taxon>
        <taxon>Spiralia</taxon>
        <taxon>Gnathifera</taxon>
        <taxon>Rotifera</taxon>
        <taxon>Eurotatoria</taxon>
        <taxon>Monogononta</taxon>
        <taxon>Pseudotrocha</taxon>
        <taxon>Ploima</taxon>
        <taxon>Brachionidae</taxon>
        <taxon>Brachionus</taxon>
    </lineage>
</organism>
<proteinExistence type="predicted"/>
<comment type="caution">
    <text evidence="2">The sequence shown here is derived from an EMBL/GenBank/DDBJ whole genome shotgun (WGS) entry which is preliminary data.</text>
</comment>
<dbReference type="AlphaFoldDB" id="A0A3M7T8Z4"/>
<keyword evidence="2" id="KW-0695">RNA-directed DNA polymerase</keyword>
<dbReference type="Proteomes" id="UP000276133">
    <property type="component" value="Unassembled WGS sequence"/>
</dbReference>
<accession>A0A3M7T8Z4</accession>
<dbReference type="OrthoDB" id="8036339at2759"/>
<evidence type="ECO:0000313" key="2">
    <source>
        <dbReference type="EMBL" id="RNA44358.1"/>
    </source>
</evidence>
<dbReference type="GO" id="GO:0003964">
    <property type="term" value="F:RNA-directed DNA polymerase activity"/>
    <property type="evidence" value="ECO:0007669"/>
    <property type="project" value="UniProtKB-KW"/>
</dbReference>
<dbReference type="Gene3D" id="3.60.10.10">
    <property type="entry name" value="Endonuclease/exonuclease/phosphatase"/>
    <property type="match status" value="1"/>
</dbReference>
<reference evidence="2 3" key="1">
    <citation type="journal article" date="2018" name="Sci. Rep.">
        <title>Genomic signatures of local adaptation to the degree of environmental predictability in rotifers.</title>
        <authorList>
            <person name="Franch-Gras L."/>
            <person name="Hahn C."/>
            <person name="Garcia-Roger E.M."/>
            <person name="Carmona M.J."/>
            <person name="Serra M."/>
            <person name="Gomez A."/>
        </authorList>
    </citation>
    <scope>NUCLEOTIDE SEQUENCE [LARGE SCALE GENOMIC DNA]</scope>
    <source>
        <strain evidence="2">HYR1</strain>
    </source>
</reference>
<dbReference type="Pfam" id="PF14529">
    <property type="entry name" value="Exo_endo_phos_2"/>
    <property type="match status" value="1"/>
</dbReference>
<keyword evidence="2" id="KW-0808">Transferase</keyword>
<dbReference type="InterPro" id="IPR036691">
    <property type="entry name" value="Endo/exonu/phosph_ase_sf"/>
</dbReference>
<dbReference type="SUPFAM" id="SSF56219">
    <property type="entry name" value="DNase I-like"/>
    <property type="match status" value="1"/>
</dbReference>
<keyword evidence="2" id="KW-0548">Nucleotidyltransferase</keyword>
<name>A0A3M7T8Z4_BRAPC</name>
<dbReference type="EMBL" id="REGN01000116">
    <property type="protein sequence ID" value="RNA44358.1"/>
    <property type="molecule type" value="Genomic_DNA"/>
</dbReference>
<keyword evidence="3" id="KW-1185">Reference proteome</keyword>
<sequence>MMDLESESNSSFIKRIAGSALCIKKSIKGSPIKIDNFPETVGYKINLKHGNELALFSHYSSPSTELNEKLFEYATNNFKFFIIVGDFNAWNSNWFCPKSNKKGNVLLSTIEKLDLFILNNETPTYKRNKLTYLKEFNQSESKHWQALLSINKENNSNKKFINLRNDNHSTSDPAEIAELFACNLENIFTYSKTSVRQGSSIFQIGSYMHITRDEMMKTLKTTKSRAGFDLISNKVVNRIIEYCKKWGFKINEKKTCYTTFTKAGLRKNYEKRYGMKIKIGNIHIPLDPNPTFLGIKLDPKINYKEHLKIINSKQISKINLIRKIKSFKWRSSFKINRILYMSLIRSLFDYCFIILQSGT</sequence>
<dbReference type="InterPro" id="IPR005135">
    <property type="entry name" value="Endo/exonuclease/phosphatase"/>
</dbReference>
<evidence type="ECO:0000259" key="1">
    <source>
        <dbReference type="Pfam" id="PF14529"/>
    </source>
</evidence>
<protein>
    <submittedName>
        <fullName evidence="2">RNA-directed DNA polymerase from mobile element jockey-like</fullName>
    </submittedName>
</protein>